<dbReference type="PROSITE" id="PS50132">
    <property type="entry name" value="RGS"/>
    <property type="match status" value="1"/>
</dbReference>
<dbReference type="EMBL" id="UYWW01006604">
    <property type="protein sequence ID" value="VDM14832.1"/>
    <property type="molecule type" value="Genomic_DNA"/>
</dbReference>
<dbReference type="InterPro" id="IPR024066">
    <property type="entry name" value="RGS_subdom1/3"/>
</dbReference>
<accession>A0A3P7FWR2</accession>
<dbReference type="Pfam" id="PF00615">
    <property type="entry name" value="RGS"/>
    <property type="match status" value="1"/>
</dbReference>
<dbReference type="PANTHER" id="PTHR10845:SF192">
    <property type="entry name" value="DOUBLE HIT, ISOFORM B"/>
    <property type="match status" value="1"/>
</dbReference>
<proteinExistence type="predicted"/>
<evidence type="ECO:0000313" key="2">
    <source>
        <dbReference type="EMBL" id="VDM14832.1"/>
    </source>
</evidence>
<sequence length="78" mass="9147">MARIIYEDFISILSAKEVSLDSNVREAINNNMIHPTIHTFDEAQSQIYTLMQRDSYPRFIASTLYKKILDSYGRMEEL</sequence>
<protein>
    <recommendedName>
        <fullName evidence="1">RGS domain-containing protein</fullName>
    </recommendedName>
</protein>
<dbReference type="OMA" id="INSNMIE"/>
<feature type="domain" description="RGS" evidence="1">
    <location>
        <begin position="1"/>
        <end position="69"/>
    </location>
</feature>
<keyword evidence="3" id="KW-1185">Reference proteome</keyword>
<dbReference type="SUPFAM" id="SSF48097">
    <property type="entry name" value="Regulator of G-protein signaling, RGS"/>
    <property type="match status" value="1"/>
</dbReference>
<dbReference type="Gene3D" id="1.10.167.10">
    <property type="entry name" value="Regulator of G-protein Signalling 4, domain 2"/>
    <property type="match status" value="1"/>
</dbReference>
<organism evidence="2 3">
    <name type="scientific">Wuchereria bancrofti</name>
    <dbReference type="NCBI Taxonomy" id="6293"/>
    <lineage>
        <taxon>Eukaryota</taxon>
        <taxon>Metazoa</taxon>
        <taxon>Ecdysozoa</taxon>
        <taxon>Nematoda</taxon>
        <taxon>Chromadorea</taxon>
        <taxon>Rhabditida</taxon>
        <taxon>Spirurina</taxon>
        <taxon>Spiruromorpha</taxon>
        <taxon>Filarioidea</taxon>
        <taxon>Onchocercidae</taxon>
        <taxon>Wuchereria</taxon>
    </lineage>
</organism>
<dbReference type="FunFam" id="1.10.167.10:FF:000001">
    <property type="entry name" value="Putative regulator of g-protein signaling 12"/>
    <property type="match status" value="1"/>
</dbReference>
<name>A0A3P7FWR2_WUCBA</name>
<dbReference type="AlphaFoldDB" id="A0A3P7FWR2"/>
<dbReference type="InParanoid" id="A0A3P7FWR2"/>
<dbReference type="InterPro" id="IPR036305">
    <property type="entry name" value="RGS_sf"/>
</dbReference>
<evidence type="ECO:0000259" key="1">
    <source>
        <dbReference type="PROSITE" id="PS50132"/>
    </source>
</evidence>
<dbReference type="InterPro" id="IPR044926">
    <property type="entry name" value="RGS_subdomain_2"/>
</dbReference>
<dbReference type="Gene3D" id="1.10.196.10">
    <property type="match status" value="1"/>
</dbReference>
<evidence type="ECO:0000313" key="3">
    <source>
        <dbReference type="Proteomes" id="UP000270924"/>
    </source>
</evidence>
<dbReference type="PRINTS" id="PR01301">
    <property type="entry name" value="RGSPROTEIN"/>
</dbReference>
<reference evidence="2 3" key="1">
    <citation type="submission" date="2018-11" db="EMBL/GenBank/DDBJ databases">
        <authorList>
            <consortium name="Pathogen Informatics"/>
        </authorList>
    </citation>
    <scope>NUCLEOTIDE SEQUENCE [LARGE SCALE GENOMIC DNA]</scope>
</reference>
<gene>
    <name evidence="2" type="ORF">WBA_LOCUS8218</name>
</gene>
<dbReference type="PANTHER" id="PTHR10845">
    <property type="entry name" value="REGULATOR OF G PROTEIN SIGNALING"/>
    <property type="match status" value="1"/>
</dbReference>
<dbReference type="OrthoDB" id="10266999at2759"/>
<dbReference type="InterPro" id="IPR016137">
    <property type="entry name" value="RGS"/>
</dbReference>
<dbReference type="Proteomes" id="UP000270924">
    <property type="component" value="Unassembled WGS sequence"/>
</dbReference>